<organism evidence="1 2">
    <name type="scientific">Pseudomonas kurunegalensis</name>
    <dbReference type="NCBI Taxonomy" id="485880"/>
    <lineage>
        <taxon>Bacteria</taxon>
        <taxon>Pseudomonadati</taxon>
        <taxon>Pseudomonadota</taxon>
        <taxon>Gammaproteobacteria</taxon>
        <taxon>Pseudomonadales</taxon>
        <taxon>Pseudomonadaceae</taxon>
        <taxon>Pseudomonas</taxon>
    </lineage>
</organism>
<keyword evidence="2" id="KW-1185">Reference proteome</keyword>
<sequence>MDLFVLLGTTPRILRVVTSGELQTDIEAELRRQAQAFISNKTDVAFDARYRPDDDEVLLIDGFDDLDGLIAAVREPENADTWQPSEQGLGVIKGLFGGFTENGITTVVVQAFDKRQAIATGRFSIFYDKNTFRRLDGIGIALDNKPTAILTQGVAENSPTELRFVSLHNARRLFDMDAYYHESTKEEVQNFFNTDKFHGFDSSWLDANIDNWIRKKVTFINQEGILDACTPQELRVAAAGFDIDIGVYDEAGQMKLVFPGDKKSLKALLRFLDEDIYQSPISGNRFQTNSKRKIAAQA</sequence>
<accession>A0ACC5UPK9</accession>
<reference evidence="1 2" key="1">
    <citation type="journal article" date="2020" name="Microorganisms">
        <title>Reliable Identification of Environmental Pseudomonas Isolates Using the rpoD Gene.</title>
        <authorList>
            <consortium name="The Broad Institute Genome Sequencing Platform"/>
            <person name="Girard L."/>
            <person name="Lood C."/>
            <person name="Rokni-Zadeh H."/>
            <person name="van Noort V."/>
            <person name="Lavigne R."/>
            <person name="De Mot R."/>
        </authorList>
    </citation>
    <scope>NUCLEOTIDE SEQUENCE [LARGE SCALE GENOMIC DNA]</scope>
    <source>
        <strain evidence="1 2">RW1P2</strain>
    </source>
</reference>
<protein>
    <submittedName>
        <fullName evidence="1">Uncharacterized protein</fullName>
    </submittedName>
</protein>
<proteinExistence type="predicted"/>
<dbReference type="EMBL" id="JABWSB020000008">
    <property type="protein sequence ID" value="MBV4516372.1"/>
    <property type="molecule type" value="Genomic_DNA"/>
</dbReference>
<evidence type="ECO:0000313" key="1">
    <source>
        <dbReference type="EMBL" id="MBV4516372.1"/>
    </source>
</evidence>
<comment type="caution">
    <text evidence="1">The sequence shown here is derived from an EMBL/GenBank/DDBJ whole genome shotgun (WGS) entry which is preliminary data.</text>
</comment>
<gene>
    <name evidence="1" type="ORF">HU758_014335</name>
</gene>
<evidence type="ECO:0000313" key="2">
    <source>
        <dbReference type="Proteomes" id="UP000624243"/>
    </source>
</evidence>
<name>A0ACC5UPK9_9PSED</name>
<dbReference type="Proteomes" id="UP000624243">
    <property type="component" value="Unassembled WGS sequence"/>
</dbReference>